<keyword evidence="1" id="KW-0645">Protease</keyword>
<dbReference type="STRING" id="299467.A0A443S888"/>
<evidence type="ECO:0000313" key="8">
    <source>
        <dbReference type="EMBL" id="RWS23776.1"/>
    </source>
</evidence>
<dbReference type="EMBL" id="NCKV01005894">
    <property type="protein sequence ID" value="RWS23776.1"/>
    <property type="molecule type" value="Genomic_DNA"/>
</dbReference>
<dbReference type="InterPro" id="IPR043504">
    <property type="entry name" value="Peptidase_S1_PA_chymotrypsin"/>
</dbReference>
<dbReference type="GO" id="GO:0006508">
    <property type="term" value="P:proteolysis"/>
    <property type="evidence" value="ECO:0007669"/>
    <property type="project" value="UniProtKB-KW"/>
</dbReference>
<dbReference type="InterPro" id="IPR001254">
    <property type="entry name" value="Trypsin_dom"/>
</dbReference>
<evidence type="ECO:0000256" key="4">
    <source>
        <dbReference type="ARBA" id="ARBA00023157"/>
    </source>
</evidence>
<evidence type="ECO:0000313" key="9">
    <source>
        <dbReference type="Proteomes" id="UP000288716"/>
    </source>
</evidence>
<dbReference type="GO" id="GO:0004252">
    <property type="term" value="F:serine-type endopeptidase activity"/>
    <property type="evidence" value="ECO:0007669"/>
    <property type="project" value="InterPro"/>
</dbReference>
<accession>A0A443S888</accession>
<feature type="signal peptide" evidence="6">
    <location>
        <begin position="1"/>
        <end position="19"/>
    </location>
</feature>
<feature type="chain" id="PRO_5019219603" description="Peptidase S1 domain-containing protein" evidence="6">
    <location>
        <begin position="20"/>
        <end position="284"/>
    </location>
</feature>
<evidence type="ECO:0000256" key="5">
    <source>
        <dbReference type="ARBA" id="ARBA00024195"/>
    </source>
</evidence>
<sequence>MFLTFYFLPLLLFSSFVNGQIQCGQSNEKKSNAGQCTPGSETRVIGGQCANPGQFPWVTVVNLALFGMNIGICGGAILDNPIPGIPIGIPVQQFNIAIGERNLNDANDGQLSYTSTTAFVHPDYKACSNDNSNDIALLKIGGKGMNVPKFSQNGLGSTNSICLASATTNYTGLDVTIAGWGRTDKNNENTAKILQYAKIKVVGDSECSNTFAASYNSDTMICAYATGKSSCNGDSGTALFYQSNSGKAEAVGITSFGVQNCEGSPVVYTRVSKYLDFIKSHLGK</sequence>
<feature type="domain" description="Peptidase S1" evidence="7">
    <location>
        <begin position="44"/>
        <end position="283"/>
    </location>
</feature>
<dbReference type="Proteomes" id="UP000288716">
    <property type="component" value="Unassembled WGS sequence"/>
</dbReference>
<comment type="similarity">
    <text evidence="5">Belongs to the peptidase S1 family. CLIP subfamily.</text>
</comment>
<dbReference type="AlphaFoldDB" id="A0A443S888"/>
<keyword evidence="3" id="KW-0720">Serine protease</keyword>
<organism evidence="8 9">
    <name type="scientific">Leptotrombidium deliense</name>
    <dbReference type="NCBI Taxonomy" id="299467"/>
    <lineage>
        <taxon>Eukaryota</taxon>
        <taxon>Metazoa</taxon>
        <taxon>Ecdysozoa</taxon>
        <taxon>Arthropoda</taxon>
        <taxon>Chelicerata</taxon>
        <taxon>Arachnida</taxon>
        <taxon>Acari</taxon>
        <taxon>Acariformes</taxon>
        <taxon>Trombidiformes</taxon>
        <taxon>Prostigmata</taxon>
        <taxon>Anystina</taxon>
        <taxon>Parasitengona</taxon>
        <taxon>Trombiculoidea</taxon>
        <taxon>Trombiculidae</taxon>
        <taxon>Leptotrombidium</taxon>
    </lineage>
</organism>
<dbReference type="Gene3D" id="2.40.10.10">
    <property type="entry name" value="Trypsin-like serine proteases"/>
    <property type="match status" value="3"/>
</dbReference>
<comment type="caution">
    <text evidence="8">The sequence shown here is derived from an EMBL/GenBank/DDBJ whole genome shotgun (WGS) entry which is preliminary data.</text>
</comment>
<keyword evidence="9" id="KW-1185">Reference proteome</keyword>
<dbReference type="InterPro" id="IPR009003">
    <property type="entry name" value="Peptidase_S1_PA"/>
</dbReference>
<dbReference type="VEuPathDB" id="VectorBase:LDEU008263"/>
<evidence type="ECO:0000256" key="3">
    <source>
        <dbReference type="ARBA" id="ARBA00022825"/>
    </source>
</evidence>
<protein>
    <recommendedName>
        <fullName evidence="7">Peptidase S1 domain-containing protein</fullName>
    </recommendedName>
</protein>
<name>A0A443S888_9ACAR</name>
<reference evidence="8 9" key="1">
    <citation type="journal article" date="2018" name="Gigascience">
        <title>Genomes of trombidid mites reveal novel predicted allergens and laterally-transferred genes associated with secondary metabolism.</title>
        <authorList>
            <person name="Dong X."/>
            <person name="Chaisiri K."/>
            <person name="Xia D."/>
            <person name="Armstrong S.D."/>
            <person name="Fang Y."/>
            <person name="Donnelly M.J."/>
            <person name="Kadowaki T."/>
            <person name="McGarry J.W."/>
            <person name="Darby A.C."/>
            <person name="Makepeace B.L."/>
        </authorList>
    </citation>
    <scope>NUCLEOTIDE SEQUENCE [LARGE SCALE GENOMIC DNA]</scope>
    <source>
        <strain evidence="8">UoL-UT</strain>
    </source>
</reference>
<dbReference type="CDD" id="cd00190">
    <property type="entry name" value="Tryp_SPc"/>
    <property type="match status" value="1"/>
</dbReference>
<keyword evidence="6" id="KW-0732">Signal</keyword>
<dbReference type="PANTHER" id="PTHR24256">
    <property type="entry name" value="TRYPTASE-RELATED"/>
    <property type="match status" value="1"/>
</dbReference>
<keyword evidence="2" id="KW-0378">Hydrolase</keyword>
<proteinExistence type="inferred from homology"/>
<evidence type="ECO:0000256" key="2">
    <source>
        <dbReference type="ARBA" id="ARBA00022801"/>
    </source>
</evidence>
<evidence type="ECO:0000256" key="6">
    <source>
        <dbReference type="SAM" id="SignalP"/>
    </source>
</evidence>
<dbReference type="Pfam" id="PF00089">
    <property type="entry name" value="Trypsin"/>
    <property type="match status" value="1"/>
</dbReference>
<gene>
    <name evidence="8" type="ORF">B4U80_09297</name>
</gene>
<dbReference type="FunFam" id="2.40.10.10:FF:000036">
    <property type="entry name" value="Trypsin beta"/>
    <property type="match status" value="1"/>
</dbReference>
<dbReference type="OrthoDB" id="6434925at2759"/>
<evidence type="ECO:0000256" key="1">
    <source>
        <dbReference type="ARBA" id="ARBA00022670"/>
    </source>
</evidence>
<dbReference type="SMART" id="SM00020">
    <property type="entry name" value="Tryp_SPc"/>
    <property type="match status" value="1"/>
</dbReference>
<evidence type="ECO:0000259" key="7">
    <source>
        <dbReference type="PROSITE" id="PS50240"/>
    </source>
</evidence>
<keyword evidence="4" id="KW-1015">Disulfide bond</keyword>
<dbReference type="InterPro" id="IPR051487">
    <property type="entry name" value="Ser/Thr_Proteases_Immune/Dev"/>
</dbReference>
<dbReference type="SUPFAM" id="SSF50494">
    <property type="entry name" value="Trypsin-like serine proteases"/>
    <property type="match status" value="1"/>
</dbReference>
<dbReference type="PROSITE" id="PS50240">
    <property type="entry name" value="TRYPSIN_DOM"/>
    <property type="match status" value="1"/>
</dbReference>